<gene>
    <name evidence="2" type="ORF">PC129_g11232</name>
</gene>
<evidence type="ECO:0000313" key="2">
    <source>
        <dbReference type="EMBL" id="KAG3217950.1"/>
    </source>
</evidence>
<dbReference type="AlphaFoldDB" id="A0A8T1HZE7"/>
<dbReference type="Proteomes" id="UP000760860">
    <property type="component" value="Unassembled WGS sequence"/>
</dbReference>
<feature type="compositionally biased region" description="Low complexity" evidence="1">
    <location>
        <begin position="154"/>
        <end position="166"/>
    </location>
</feature>
<proteinExistence type="predicted"/>
<evidence type="ECO:0000313" key="3">
    <source>
        <dbReference type="Proteomes" id="UP000760860"/>
    </source>
</evidence>
<comment type="caution">
    <text evidence="2">The sequence shown here is derived from an EMBL/GenBank/DDBJ whole genome shotgun (WGS) entry which is preliminary data.</text>
</comment>
<accession>A0A8T1HZE7</accession>
<feature type="compositionally biased region" description="Basic residues" evidence="1">
    <location>
        <begin position="179"/>
        <end position="189"/>
    </location>
</feature>
<feature type="region of interest" description="Disordered" evidence="1">
    <location>
        <begin position="154"/>
        <end position="189"/>
    </location>
</feature>
<dbReference type="VEuPathDB" id="FungiDB:PC110_g15307"/>
<sequence>MRRRKRANIVVLSSEEKYCYAKPAFEPVLDHLSQLSSPEFYVVLESWREIVREGMEEMGATSSQVTADSNEEPNGVSDDSASETSSEITPADLIDTMKLIRQFEEEEDGKYAAAAAVATQPMFKQESTLHHDGSPTVGQTTTAQTLTQAWRQTVESPSAKPAPSKPVDLRTKAAVQPKAVKRSKQAARKHNQIDVLRFPQAKTRHNERKKRSKFAWKHPPRHKNSQPLYHVSELLASYPVIMDDEFMGARSAGCQRLYVCADNYDYNFVTPENLVTKLDVVVEAEKMKRKGSSYFGNDSDPIIRTVPQMRSSRSFLEEHQNSPGLLLVLLCCSGAAYRMKAFYEIRRKCDAWLVDIDWVLSTKWENMLSTLELFDEETDTDGLLPSEAGEKHKEMAKDVAGILGEACLGSRFRLSGGEATVKVDHLVGMLAIADAE</sequence>
<organism evidence="2 3">
    <name type="scientific">Phytophthora cactorum</name>
    <dbReference type="NCBI Taxonomy" id="29920"/>
    <lineage>
        <taxon>Eukaryota</taxon>
        <taxon>Sar</taxon>
        <taxon>Stramenopiles</taxon>
        <taxon>Oomycota</taxon>
        <taxon>Peronosporomycetes</taxon>
        <taxon>Peronosporales</taxon>
        <taxon>Peronosporaceae</taxon>
        <taxon>Phytophthora</taxon>
    </lineage>
</organism>
<name>A0A8T1HZE7_9STRA</name>
<dbReference type="VEuPathDB" id="FungiDB:PC110_g21493"/>
<feature type="region of interest" description="Disordered" evidence="1">
    <location>
        <begin position="203"/>
        <end position="222"/>
    </location>
</feature>
<dbReference type="EMBL" id="RCMV01000390">
    <property type="protein sequence ID" value="KAG3217950.1"/>
    <property type="molecule type" value="Genomic_DNA"/>
</dbReference>
<protein>
    <submittedName>
        <fullName evidence="2">Uncharacterized protein</fullName>
    </submittedName>
</protein>
<reference evidence="2" key="1">
    <citation type="submission" date="2018-05" db="EMBL/GenBank/DDBJ databases">
        <title>Effector identification in a new, highly contiguous assembly of the strawberry crown rot pathogen Phytophthora cactorum.</title>
        <authorList>
            <person name="Armitage A.D."/>
            <person name="Nellist C.F."/>
            <person name="Bates H."/>
            <person name="Vickerstaff R.J."/>
            <person name="Harrison R.J."/>
        </authorList>
    </citation>
    <scope>NUCLEOTIDE SEQUENCE</scope>
    <source>
        <strain evidence="2">P421</strain>
    </source>
</reference>
<feature type="compositionally biased region" description="Polar residues" evidence="1">
    <location>
        <begin position="77"/>
        <end position="88"/>
    </location>
</feature>
<evidence type="ECO:0000256" key="1">
    <source>
        <dbReference type="SAM" id="MobiDB-lite"/>
    </source>
</evidence>
<feature type="region of interest" description="Disordered" evidence="1">
    <location>
        <begin position="58"/>
        <end position="90"/>
    </location>
</feature>